<protein>
    <submittedName>
        <fullName evidence="2">DUF2255 family protein</fullName>
    </submittedName>
</protein>
<dbReference type="Proteomes" id="UP000824220">
    <property type="component" value="Unassembled WGS sequence"/>
</dbReference>
<gene>
    <name evidence="2" type="ORF">H9800_08955</name>
</gene>
<reference evidence="2" key="1">
    <citation type="journal article" date="2021" name="PeerJ">
        <title>Extensive microbial diversity within the chicken gut microbiome revealed by metagenomics and culture.</title>
        <authorList>
            <person name="Gilroy R."/>
            <person name="Ravi A."/>
            <person name="Getino M."/>
            <person name="Pursley I."/>
            <person name="Horton D.L."/>
            <person name="Alikhan N.F."/>
            <person name="Baker D."/>
            <person name="Gharbi K."/>
            <person name="Hall N."/>
            <person name="Watson M."/>
            <person name="Adriaenssens E.M."/>
            <person name="Foster-Nyarko E."/>
            <person name="Jarju S."/>
            <person name="Secka A."/>
            <person name="Antonio M."/>
            <person name="Oren A."/>
            <person name="Chaudhuri R.R."/>
            <person name="La Ragione R."/>
            <person name="Hildebrand F."/>
            <person name="Pallen M.J."/>
        </authorList>
    </citation>
    <scope>NUCLEOTIDE SEQUENCE</scope>
    <source>
        <strain evidence="2">ChiHjej8B7-3636</strain>
    </source>
</reference>
<feature type="region of interest" description="Disordered" evidence="1">
    <location>
        <begin position="99"/>
        <end position="121"/>
    </location>
</feature>
<comment type="caution">
    <text evidence="2">The sequence shown here is derived from an EMBL/GenBank/DDBJ whole genome shotgun (WGS) entry which is preliminary data.</text>
</comment>
<name>A0A9D2H809_9MICO</name>
<evidence type="ECO:0000313" key="3">
    <source>
        <dbReference type="Proteomes" id="UP000824220"/>
    </source>
</evidence>
<sequence length="121" mass="13445">MAAWTPDELDSLDRTDEIRVAGSRKDGSLRSFRIIWHAVVDGALYARSVNGPEAGWYVGVRRQMTGAIQWNGTQRDAVYIDDPSHDDAIDEAFRRKYGNGAPTQALNRQPARGTTLRIDAA</sequence>
<proteinExistence type="predicted"/>
<dbReference type="EMBL" id="DXAM01000126">
    <property type="protein sequence ID" value="HJA04970.1"/>
    <property type="molecule type" value="Genomic_DNA"/>
</dbReference>
<accession>A0A9D2H809</accession>
<evidence type="ECO:0000313" key="2">
    <source>
        <dbReference type="EMBL" id="HJA04970.1"/>
    </source>
</evidence>
<evidence type="ECO:0000256" key="1">
    <source>
        <dbReference type="SAM" id="MobiDB-lite"/>
    </source>
</evidence>
<dbReference type="AlphaFoldDB" id="A0A9D2H809"/>
<reference evidence="2" key="2">
    <citation type="submission" date="2021-04" db="EMBL/GenBank/DDBJ databases">
        <authorList>
            <person name="Gilroy R."/>
        </authorList>
    </citation>
    <scope>NUCLEOTIDE SEQUENCE</scope>
    <source>
        <strain evidence="2">ChiHjej8B7-3636</strain>
    </source>
</reference>
<organism evidence="2 3">
    <name type="scientific">Candidatus Microbacterium stercoravium</name>
    <dbReference type="NCBI Taxonomy" id="2838697"/>
    <lineage>
        <taxon>Bacteria</taxon>
        <taxon>Bacillati</taxon>
        <taxon>Actinomycetota</taxon>
        <taxon>Actinomycetes</taxon>
        <taxon>Micrococcales</taxon>
        <taxon>Microbacteriaceae</taxon>
        <taxon>Microbacterium</taxon>
    </lineage>
</organism>
<dbReference type="InterPro" id="IPR016888">
    <property type="entry name" value="UCP028498"/>
</dbReference>
<dbReference type="Pfam" id="PF10012">
    <property type="entry name" value="DUF2255"/>
    <property type="match status" value="1"/>
</dbReference>